<dbReference type="EMBL" id="MBRJ01000041">
    <property type="protein sequence ID" value="OHX44570.1"/>
    <property type="molecule type" value="Genomic_DNA"/>
</dbReference>
<comment type="caution">
    <text evidence="2">The sequence shown here is derived from an EMBL/GenBank/DDBJ whole genome shotgun (WGS) entry which is preliminary data.</text>
</comment>
<reference evidence="2 3" key="1">
    <citation type="submission" date="2016-07" db="EMBL/GenBank/DDBJ databases">
        <title>Bacillus oceanisediminis whole genome.</title>
        <authorList>
            <person name="Pal Y."/>
            <person name="Verma A."/>
            <person name="Mual P."/>
            <person name="Srinivasan K."/>
        </authorList>
    </citation>
    <scope>NUCLEOTIDE SEQUENCE [LARGE SCALE GENOMIC DNA]</scope>
    <source>
        <strain evidence="2 3">Bhandara28</strain>
    </source>
</reference>
<organism evidence="2 3">
    <name type="scientific">Cytobacillus oceanisediminis</name>
    <dbReference type="NCBI Taxonomy" id="665099"/>
    <lineage>
        <taxon>Bacteria</taxon>
        <taxon>Bacillati</taxon>
        <taxon>Bacillota</taxon>
        <taxon>Bacilli</taxon>
        <taxon>Bacillales</taxon>
        <taxon>Bacillaceae</taxon>
        <taxon>Cytobacillus</taxon>
    </lineage>
</organism>
<dbReference type="RefSeq" id="WP_034297613.1">
    <property type="nucleotide sequence ID" value="NZ_CP062791.1"/>
</dbReference>
<evidence type="ECO:0000256" key="1">
    <source>
        <dbReference type="SAM" id="MobiDB-lite"/>
    </source>
</evidence>
<proteinExistence type="predicted"/>
<evidence type="ECO:0000313" key="2">
    <source>
        <dbReference type="EMBL" id="OHX44570.1"/>
    </source>
</evidence>
<name>A0ABX3CM53_9BACI</name>
<feature type="region of interest" description="Disordered" evidence="1">
    <location>
        <begin position="44"/>
        <end position="66"/>
    </location>
</feature>
<gene>
    <name evidence="2" type="ORF">BBV17_25435</name>
</gene>
<protein>
    <submittedName>
        <fullName evidence="2">Uncharacterized protein</fullName>
    </submittedName>
</protein>
<dbReference type="Proteomes" id="UP000180194">
    <property type="component" value="Unassembled WGS sequence"/>
</dbReference>
<keyword evidence="3" id="KW-1185">Reference proteome</keyword>
<evidence type="ECO:0000313" key="3">
    <source>
        <dbReference type="Proteomes" id="UP000180194"/>
    </source>
</evidence>
<accession>A0ABX3CM53</accession>
<sequence>MAGRKGVVAVPVSEQSEIFAKRRRMRRARINNVHAEVRAILQEDSPNTNVRRSGRTRRTSQETINL</sequence>